<dbReference type="EMBL" id="JBHTOA010000046">
    <property type="protein sequence ID" value="MFD1399923.1"/>
    <property type="molecule type" value="Genomic_DNA"/>
</dbReference>
<evidence type="ECO:0000313" key="3">
    <source>
        <dbReference type="Proteomes" id="UP001597199"/>
    </source>
</evidence>
<name>A0ABW4BK88_9LACO</name>
<feature type="transmembrane region" description="Helical" evidence="1">
    <location>
        <begin position="32"/>
        <end position="53"/>
    </location>
</feature>
<accession>A0ABW4BK88</accession>
<dbReference type="Proteomes" id="UP001597199">
    <property type="component" value="Unassembled WGS sequence"/>
</dbReference>
<organism evidence="2 3">
    <name type="scientific">Lacticaseibacillus suilingensis</name>
    <dbReference type="NCBI Taxonomy" id="2799577"/>
    <lineage>
        <taxon>Bacteria</taxon>
        <taxon>Bacillati</taxon>
        <taxon>Bacillota</taxon>
        <taxon>Bacilli</taxon>
        <taxon>Lactobacillales</taxon>
        <taxon>Lactobacillaceae</taxon>
        <taxon>Lacticaseibacillus</taxon>
    </lineage>
</organism>
<evidence type="ECO:0000256" key="1">
    <source>
        <dbReference type="SAM" id="Phobius"/>
    </source>
</evidence>
<keyword evidence="1" id="KW-0812">Transmembrane</keyword>
<dbReference type="RefSeq" id="WP_204118883.1">
    <property type="nucleotide sequence ID" value="NZ_BOLV01000009.1"/>
</dbReference>
<sequence length="60" mass="6524">MNKGMGIVSGILESLSWTAVILILMITTKLFIGWSLVAIAAVWLVPIIAGWILKFKRPAA</sequence>
<reference evidence="3" key="1">
    <citation type="journal article" date="2019" name="Int. J. Syst. Evol. Microbiol.">
        <title>The Global Catalogue of Microorganisms (GCM) 10K type strain sequencing project: providing services to taxonomists for standard genome sequencing and annotation.</title>
        <authorList>
            <consortium name="The Broad Institute Genomics Platform"/>
            <consortium name="The Broad Institute Genome Sequencing Center for Infectious Disease"/>
            <person name="Wu L."/>
            <person name="Ma J."/>
        </authorList>
    </citation>
    <scope>NUCLEOTIDE SEQUENCE [LARGE SCALE GENOMIC DNA]</scope>
    <source>
        <strain evidence="3">CCM 9110</strain>
    </source>
</reference>
<evidence type="ECO:0000313" key="2">
    <source>
        <dbReference type="EMBL" id="MFD1399923.1"/>
    </source>
</evidence>
<feature type="transmembrane region" description="Helical" evidence="1">
    <location>
        <begin position="7"/>
        <end position="26"/>
    </location>
</feature>
<protein>
    <submittedName>
        <fullName evidence="2">Uncharacterized protein</fullName>
    </submittedName>
</protein>
<gene>
    <name evidence="2" type="ORF">ACFQ41_11440</name>
</gene>
<keyword evidence="3" id="KW-1185">Reference proteome</keyword>
<comment type="caution">
    <text evidence="2">The sequence shown here is derived from an EMBL/GenBank/DDBJ whole genome shotgun (WGS) entry which is preliminary data.</text>
</comment>
<keyword evidence="1" id="KW-0472">Membrane</keyword>
<proteinExistence type="predicted"/>
<keyword evidence="1" id="KW-1133">Transmembrane helix</keyword>